<keyword evidence="1" id="KW-0732">Signal</keyword>
<dbReference type="InterPro" id="IPR036034">
    <property type="entry name" value="PDZ_sf"/>
</dbReference>
<name>A0A4U1CQG4_9SPHI</name>
<dbReference type="SMART" id="SM00245">
    <property type="entry name" value="TSPc"/>
    <property type="match status" value="1"/>
</dbReference>
<organism evidence="3 4">
    <name type="scientific">Pedobacter frigoris</name>
    <dbReference type="NCBI Taxonomy" id="2571272"/>
    <lineage>
        <taxon>Bacteria</taxon>
        <taxon>Pseudomonadati</taxon>
        <taxon>Bacteroidota</taxon>
        <taxon>Sphingobacteriia</taxon>
        <taxon>Sphingobacteriales</taxon>
        <taxon>Sphingobacteriaceae</taxon>
        <taxon>Pedobacter</taxon>
    </lineage>
</organism>
<evidence type="ECO:0000259" key="2">
    <source>
        <dbReference type="SMART" id="SM00245"/>
    </source>
</evidence>
<dbReference type="OrthoDB" id="5379939at2"/>
<feature type="signal peptide" evidence="1">
    <location>
        <begin position="1"/>
        <end position="19"/>
    </location>
</feature>
<gene>
    <name evidence="3" type="ORF">FA047_02925</name>
</gene>
<dbReference type="Pfam" id="PF03572">
    <property type="entry name" value="Peptidase_S41"/>
    <property type="match status" value="1"/>
</dbReference>
<dbReference type="Gene3D" id="3.90.226.10">
    <property type="entry name" value="2-enoyl-CoA Hydratase, Chain A, domain 1"/>
    <property type="match status" value="1"/>
</dbReference>
<dbReference type="GO" id="GO:0008236">
    <property type="term" value="F:serine-type peptidase activity"/>
    <property type="evidence" value="ECO:0007669"/>
    <property type="project" value="InterPro"/>
</dbReference>
<keyword evidence="4" id="KW-1185">Reference proteome</keyword>
<dbReference type="GO" id="GO:0004175">
    <property type="term" value="F:endopeptidase activity"/>
    <property type="evidence" value="ECO:0007669"/>
    <property type="project" value="TreeGrafter"/>
</dbReference>
<evidence type="ECO:0000313" key="4">
    <source>
        <dbReference type="Proteomes" id="UP000307244"/>
    </source>
</evidence>
<dbReference type="AlphaFoldDB" id="A0A4U1CQG4"/>
<dbReference type="EMBL" id="SWBQ01000001">
    <property type="protein sequence ID" value="TKC09065.1"/>
    <property type="molecule type" value="Genomic_DNA"/>
</dbReference>
<dbReference type="GO" id="GO:0006508">
    <property type="term" value="P:proteolysis"/>
    <property type="evidence" value="ECO:0007669"/>
    <property type="project" value="InterPro"/>
</dbReference>
<evidence type="ECO:0000313" key="3">
    <source>
        <dbReference type="EMBL" id="TKC09065.1"/>
    </source>
</evidence>
<dbReference type="Gene3D" id="2.60.120.260">
    <property type="entry name" value="Galactose-binding domain-like"/>
    <property type="match status" value="1"/>
</dbReference>
<proteinExistence type="predicted"/>
<sequence>MKKRLSLLLLLAATVQLQAQQVSKDKQIANLESFAKLYGYVRYFHPSEEAAAVNWDNFLYYGNKEVENATNTQVLNQKLNALFNPIAPSVYIVSTAAAKDFDVKSITPPNKQDLKEITWQHYGMGNQDGLYKSIRTNRPIKIRDPKRARFAVATSFVDATAYRGKKFRLRGWMKTEVTSGQGQMWMRIDCEGDKRGFFDNMDSRPVKLKDWKAYEISGTVDQEAKEMVFGAFLVGDGKLWIDNFSLEVETGGKWTAIPVGNHSFEAENTAGWNTGSAGYSYMQVKDTKVEGQKALLIADISESKMLTTIFDDKPAFGEYFIKNIGNGLSCVVPLVLMGTDSTTYPVANAAQLQQLKDKIDQTVKPPMTANDLYVRFSAVAVAWNAFQHFFPYKEEAKLQWDKELPANLRAAYEATDKERFASVLRVMTEKLKDGHVRLNYGSQDYFSIPAGAVLAEGKIVISKVDDVKDPAEQLPLKAGDEVISIDGIAAMKRFADLKKEVSGSEQYKNAIAQSVLFNGNKDTEMLLKIKRSGEAEKAVRLVRKGYRNSRDTITIKKLKDGIYYVNIGNTEMKEITAMMPELAQAKGLVCDLRGYPKGNHELISHLLTVQDSNKWMFVPRITHPDYEKVSYEGMGWNMPVKTPHISAKVIFLTGGGSISYAESYMGFIKGYKLATIVGQPTAGANGNINPFNLPGGYNLSFTGMKVKLQDGGELHGLGIQPDVLVDQTIKGITEGRDEYLEKALELLK</sequence>
<comment type="caution">
    <text evidence="3">The sequence shown here is derived from an EMBL/GenBank/DDBJ whole genome shotgun (WGS) entry which is preliminary data.</text>
</comment>
<evidence type="ECO:0000256" key="1">
    <source>
        <dbReference type="SAM" id="SignalP"/>
    </source>
</evidence>
<protein>
    <submittedName>
        <fullName evidence="3">Peptidase S41</fullName>
    </submittedName>
</protein>
<dbReference type="InterPro" id="IPR005151">
    <property type="entry name" value="Tail-specific_protease"/>
</dbReference>
<dbReference type="RefSeq" id="WP_136834480.1">
    <property type="nucleotide sequence ID" value="NZ_SWBQ01000001.1"/>
</dbReference>
<accession>A0A4U1CQG4</accession>
<dbReference type="PANTHER" id="PTHR32060:SF22">
    <property type="entry name" value="CARBOXYL-TERMINAL-PROCESSING PEPTIDASE 3, CHLOROPLASTIC"/>
    <property type="match status" value="1"/>
</dbReference>
<dbReference type="SUPFAM" id="SSF52096">
    <property type="entry name" value="ClpP/crotonase"/>
    <property type="match status" value="1"/>
</dbReference>
<dbReference type="PANTHER" id="PTHR32060">
    <property type="entry name" value="TAIL-SPECIFIC PROTEASE"/>
    <property type="match status" value="1"/>
</dbReference>
<dbReference type="Proteomes" id="UP000307244">
    <property type="component" value="Unassembled WGS sequence"/>
</dbReference>
<dbReference type="Gene3D" id="3.30.750.44">
    <property type="match status" value="1"/>
</dbReference>
<dbReference type="Gene3D" id="2.30.42.10">
    <property type="match status" value="1"/>
</dbReference>
<feature type="chain" id="PRO_5020969972" evidence="1">
    <location>
        <begin position="20"/>
        <end position="748"/>
    </location>
</feature>
<reference evidence="3 4" key="1">
    <citation type="submission" date="2019-04" db="EMBL/GenBank/DDBJ databases">
        <title>Pedobacter sp. RP-3-15 sp. nov., isolated from Arctic soil.</title>
        <authorList>
            <person name="Dahal R.H."/>
            <person name="Kim D.-U."/>
        </authorList>
    </citation>
    <scope>NUCLEOTIDE SEQUENCE [LARGE SCALE GENOMIC DNA]</scope>
    <source>
        <strain evidence="3 4">RP-3-15</strain>
    </source>
</reference>
<dbReference type="InterPro" id="IPR029045">
    <property type="entry name" value="ClpP/crotonase-like_dom_sf"/>
</dbReference>
<feature type="domain" description="Tail specific protease" evidence="2">
    <location>
        <begin position="522"/>
        <end position="726"/>
    </location>
</feature>